<dbReference type="InterPro" id="IPR050951">
    <property type="entry name" value="Retrovirus_Pol_polyprotein"/>
</dbReference>
<dbReference type="AlphaFoldDB" id="A0A6A5AV69"/>
<proteinExistence type="predicted"/>
<dbReference type="Proteomes" id="UP000469452">
    <property type="component" value="Unassembled WGS sequence"/>
</dbReference>
<feature type="non-terminal residue" evidence="8">
    <location>
        <position position="212"/>
    </location>
</feature>
<sequence length="212" mass="24011">MVTAKFRAFRDFAPSYFDDIYVHRCASPSQSDIDVHRGHHRQVFEVLRANALYANLAKCMLGVDEIPVLGDLVGVNGCRADPEKIKAISEWPIPFSDKDLRRWLGLATYLHKYSQNFANISQPLFRFSSRTLLGFGIPLVSRPSKASKPTRFWRSRASTNLSPSSATPRNLQFCCLMQLDASGRPRPVSYQSLQLHPAERGYPVHDLELLSM</sequence>
<dbReference type="GO" id="GO:0003964">
    <property type="term" value="F:RNA-directed DNA polymerase activity"/>
    <property type="evidence" value="ECO:0007669"/>
    <property type="project" value="UniProtKB-KW"/>
</dbReference>
<dbReference type="InterPro" id="IPR041373">
    <property type="entry name" value="RT_RNaseH"/>
</dbReference>
<name>A0A6A5AV69_APHAT</name>
<keyword evidence="6" id="KW-0695">RNA-directed DNA polymerase</keyword>
<dbReference type="EMBL" id="VJMI01000151">
    <property type="protein sequence ID" value="KAF0776226.1"/>
    <property type="molecule type" value="Genomic_DNA"/>
</dbReference>
<evidence type="ECO:0000256" key="4">
    <source>
        <dbReference type="ARBA" id="ARBA00022759"/>
    </source>
</evidence>
<evidence type="ECO:0000259" key="7">
    <source>
        <dbReference type="Pfam" id="PF17917"/>
    </source>
</evidence>
<keyword evidence="3" id="KW-0540">Nuclease</keyword>
<organism evidence="8 9">
    <name type="scientific">Aphanomyces astaci</name>
    <name type="common">Crayfish plague agent</name>
    <dbReference type="NCBI Taxonomy" id="112090"/>
    <lineage>
        <taxon>Eukaryota</taxon>
        <taxon>Sar</taxon>
        <taxon>Stramenopiles</taxon>
        <taxon>Oomycota</taxon>
        <taxon>Saprolegniomycetes</taxon>
        <taxon>Saprolegniales</taxon>
        <taxon>Verrucalvaceae</taxon>
        <taxon>Aphanomyces</taxon>
    </lineage>
</organism>
<keyword evidence="2" id="KW-0548">Nucleotidyltransferase</keyword>
<dbReference type="Pfam" id="PF17917">
    <property type="entry name" value="RT_RNaseH"/>
    <property type="match status" value="1"/>
</dbReference>
<comment type="caution">
    <text evidence="8">The sequence shown here is derived from an EMBL/GenBank/DDBJ whole genome shotgun (WGS) entry which is preliminary data.</text>
</comment>
<feature type="domain" description="Reverse transcriptase RNase H-like" evidence="7">
    <location>
        <begin position="174"/>
        <end position="211"/>
    </location>
</feature>
<gene>
    <name evidence="8" type="ORF">AaE_000074</name>
</gene>
<dbReference type="VEuPathDB" id="FungiDB:H257_07505"/>
<evidence type="ECO:0000256" key="5">
    <source>
        <dbReference type="ARBA" id="ARBA00022801"/>
    </source>
</evidence>
<dbReference type="PANTHER" id="PTHR37984:SF5">
    <property type="entry name" value="PROTEIN NYNRIN-LIKE"/>
    <property type="match status" value="1"/>
</dbReference>
<keyword evidence="5" id="KW-0378">Hydrolase</keyword>
<protein>
    <recommendedName>
        <fullName evidence="7">Reverse transcriptase RNase H-like domain-containing protein</fullName>
    </recommendedName>
</protein>
<evidence type="ECO:0000313" key="8">
    <source>
        <dbReference type="EMBL" id="KAF0776226.1"/>
    </source>
</evidence>
<evidence type="ECO:0000256" key="1">
    <source>
        <dbReference type="ARBA" id="ARBA00022679"/>
    </source>
</evidence>
<evidence type="ECO:0000256" key="3">
    <source>
        <dbReference type="ARBA" id="ARBA00022722"/>
    </source>
</evidence>
<dbReference type="GO" id="GO:0004519">
    <property type="term" value="F:endonuclease activity"/>
    <property type="evidence" value="ECO:0007669"/>
    <property type="project" value="UniProtKB-KW"/>
</dbReference>
<evidence type="ECO:0000313" key="9">
    <source>
        <dbReference type="Proteomes" id="UP000469452"/>
    </source>
</evidence>
<dbReference type="Gene3D" id="3.30.70.270">
    <property type="match status" value="2"/>
</dbReference>
<evidence type="ECO:0000256" key="2">
    <source>
        <dbReference type="ARBA" id="ARBA00022695"/>
    </source>
</evidence>
<reference evidence="8 9" key="1">
    <citation type="submission" date="2019-06" db="EMBL/GenBank/DDBJ databases">
        <title>Genomics analysis of Aphanomyces spp. identifies a new class of oomycete effector associated with host adaptation.</title>
        <authorList>
            <person name="Gaulin E."/>
        </authorList>
    </citation>
    <scope>NUCLEOTIDE SEQUENCE [LARGE SCALE GENOMIC DNA]</scope>
    <source>
        <strain evidence="8 9">E</strain>
    </source>
</reference>
<dbReference type="InterPro" id="IPR043502">
    <property type="entry name" value="DNA/RNA_pol_sf"/>
</dbReference>
<dbReference type="GO" id="GO:0016787">
    <property type="term" value="F:hydrolase activity"/>
    <property type="evidence" value="ECO:0007669"/>
    <property type="project" value="UniProtKB-KW"/>
</dbReference>
<dbReference type="InterPro" id="IPR043128">
    <property type="entry name" value="Rev_trsase/Diguanyl_cyclase"/>
</dbReference>
<keyword evidence="4" id="KW-0255">Endonuclease</keyword>
<accession>A0A6A5AV69</accession>
<dbReference type="PANTHER" id="PTHR37984">
    <property type="entry name" value="PROTEIN CBG26694"/>
    <property type="match status" value="1"/>
</dbReference>
<keyword evidence="1" id="KW-0808">Transferase</keyword>
<evidence type="ECO:0000256" key="6">
    <source>
        <dbReference type="ARBA" id="ARBA00022918"/>
    </source>
</evidence>
<dbReference type="SUPFAM" id="SSF56672">
    <property type="entry name" value="DNA/RNA polymerases"/>
    <property type="match status" value="1"/>
</dbReference>